<feature type="transmembrane region" description="Helical" evidence="9">
    <location>
        <begin position="327"/>
        <end position="347"/>
    </location>
</feature>
<evidence type="ECO:0000256" key="7">
    <source>
        <dbReference type="ARBA" id="ARBA00023136"/>
    </source>
</evidence>
<gene>
    <name evidence="10" type="ORF">SAMN04488068_3337</name>
</gene>
<comment type="subcellular location">
    <subcellularLocation>
        <location evidence="2">Cell membrane</location>
        <topology evidence="2">Multi-pass membrane protein</topology>
    </subcellularLocation>
</comment>
<feature type="transmembrane region" description="Helical" evidence="9">
    <location>
        <begin position="272"/>
        <end position="291"/>
    </location>
</feature>
<reference evidence="10 11" key="1">
    <citation type="submission" date="2016-11" db="EMBL/GenBank/DDBJ databases">
        <authorList>
            <person name="Jaros S."/>
            <person name="Januszkiewicz K."/>
            <person name="Wedrychowicz H."/>
        </authorList>
    </citation>
    <scope>NUCLEOTIDE SEQUENCE [LARGE SCALE GENOMIC DNA]</scope>
    <source>
        <strain evidence="10 11">CGMCC 1.7049</strain>
    </source>
</reference>
<dbReference type="EMBL" id="FQWZ01000009">
    <property type="protein sequence ID" value="SHH33734.1"/>
    <property type="molecule type" value="Genomic_DNA"/>
</dbReference>
<keyword evidence="11" id="KW-1185">Reference proteome</keyword>
<evidence type="ECO:0000313" key="11">
    <source>
        <dbReference type="Proteomes" id="UP000199758"/>
    </source>
</evidence>
<evidence type="ECO:0000256" key="2">
    <source>
        <dbReference type="ARBA" id="ARBA00004651"/>
    </source>
</evidence>
<evidence type="ECO:0000313" key="10">
    <source>
        <dbReference type="EMBL" id="SHH33734.1"/>
    </source>
</evidence>
<protein>
    <submittedName>
        <fullName evidence="10">Lipopolysaccharide export system permease protein</fullName>
    </submittedName>
</protein>
<feature type="transmembrane region" description="Helical" evidence="9">
    <location>
        <begin position="12"/>
        <end position="34"/>
    </location>
</feature>
<proteinExistence type="inferred from homology"/>
<dbReference type="Proteomes" id="UP000199758">
    <property type="component" value="Unassembled WGS sequence"/>
</dbReference>
<dbReference type="PANTHER" id="PTHR33529:SF2">
    <property type="entry name" value="LIPOPOLYSACCHARIDE EXPORT SYSTEM PERMEASE PROTEIN LPTG"/>
    <property type="match status" value="1"/>
</dbReference>
<evidence type="ECO:0000256" key="8">
    <source>
        <dbReference type="ARBA" id="ARBA00026081"/>
    </source>
</evidence>
<feature type="transmembrane region" description="Helical" evidence="9">
    <location>
        <begin position="298"/>
        <end position="315"/>
    </location>
</feature>
<dbReference type="NCBIfam" id="TIGR04408">
    <property type="entry name" value="LptG_lptG"/>
    <property type="match status" value="1"/>
</dbReference>
<dbReference type="GO" id="GO:0043190">
    <property type="term" value="C:ATP-binding cassette (ABC) transporter complex"/>
    <property type="evidence" value="ECO:0007669"/>
    <property type="project" value="InterPro"/>
</dbReference>
<feature type="transmembrane region" description="Helical" evidence="9">
    <location>
        <begin position="54"/>
        <end position="78"/>
    </location>
</feature>
<feature type="transmembrane region" description="Helical" evidence="9">
    <location>
        <begin position="99"/>
        <end position="118"/>
    </location>
</feature>
<keyword evidence="6 9" id="KW-1133">Transmembrane helix</keyword>
<sequence>MNRLDRYIIRNILALTGVVALALVAIYTFTSFVADLGGTGKGEYGVKELAVYTLLNMPAGLHILLPIIAMLGTLMGLGNMAGTGEITAIRAAGVSNLRIGRAALIAGALLGLLGWTIGEWIAPLGQQSAERYKTQARYGVEGAQSRPVWLKNGNDIFNIRRLIAEDHIGDAVIYSIDDELRLRAVTTAQDGRYRDGRWDLSGVVRTEFAEDSARVEQLPHFELTGGLSPQVLRLFVLQAKSLSTNGLMQLIAYLDDNGLDSSEQRLTLWRKAVEPLTVMAMMMFAVPFVFGSLRNSGAGLRLMIGVLVGVGFYVVNEVTADFGQLFGWPPLLAASAPTAALGMIGWLRLRRAI</sequence>
<evidence type="ECO:0000256" key="3">
    <source>
        <dbReference type="ARBA" id="ARBA00007725"/>
    </source>
</evidence>
<keyword evidence="4" id="KW-1003">Cell membrane</keyword>
<organism evidence="10 11">
    <name type="scientific">Hydrocarboniphaga daqingensis</name>
    <dbReference type="NCBI Taxonomy" id="490188"/>
    <lineage>
        <taxon>Bacteria</taxon>
        <taxon>Pseudomonadati</taxon>
        <taxon>Pseudomonadota</taxon>
        <taxon>Gammaproteobacteria</taxon>
        <taxon>Nevskiales</taxon>
        <taxon>Nevskiaceae</taxon>
        <taxon>Hydrocarboniphaga</taxon>
    </lineage>
</organism>
<dbReference type="InterPro" id="IPR030923">
    <property type="entry name" value="LptG"/>
</dbReference>
<evidence type="ECO:0000256" key="5">
    <source>
        <dbReference type="ARBA" id="ARBA00022692"/>
    </source>
</evidence>
<comment type="function">
    <text evidence="1">Part of the ABC transporter complex LptBFG involved in the translocation of lipopolysaccharide (LPS) from the inner membrane to the outer membrane.</text>
</comment>
<evidence type="ECO:0000256" key="9">
    <source>
        <dbReference type="SAM" id="Phobius"/>
    </source>
</evidence>
<evidence type="ECO:0000256" key="4">
    <source>
        <dbReference type="ARBA" id="ARBA00022475"/>
    </source>
</evidence>
<dbReference type="Pfam" id="PF03739">
    <property type="entry name" value="LptF_LptG"/>
    <property type="match status" value="1"/>
</dbReference>
<comment type="subunit">
    <text evidence="8">Component of the lipopolysaccharide transport and assembly complex. The LptBFG transporter is composed of two ATP-binding proteins (LptB) and two transmembrane proteins (LptF and LptG).</text>
</comment>
<dbReference type="STRING" id="490188.SAMN04488068_3337"/>
<keyword evidence="5 9" id="KW-0812">Transmembrane</keyword>
<evidence type="ECO:0000256" key="6">
    <source>
        <dbReference type="ARBA" id="ARBA00022989"/>
    </source>
</evidence>
<name>A0A1M5S5G2_9GAMM</name>
<dbReference type="OrthoDB" id="9776227at2"/>
<dbReference type="GO" id="GO:0015920">
    <property type="term" value="P:lipopolysaccharide transport"/>
    <property type="evidence" value="ECO:0007669"/>
    <property type="project" value="TreeGrafter"/>
</dbReference>
<dbReference type="InterPro" id="IPR005495">
    <property type="entry name" value="LptG/LptF_permease"/>
</dbReference>
<comment type="similarity">
    <text evidence="3">Belongs to the LptF/LptG family.</text>
</comment>
<dbReference type="AlphaFoldDB" id="A0A1M5S5G2"/>
<keyword evidence="7 9" id="KW-0472">Membrane</keyword>
<dbReference type="GO" id="GO:0055085">
    <property type="term" value="P:transmembrane transport"/>
    <property type="evidence" value="ECO:0007669"/>
    <property type="project" value="InterPro"/>
</dbReference>
<evidence type="ECO:0000256" key="1">
    <source>
        <dbReference type="ARBA" id="ARBA00002265"/>
    </source>
</evidence>
<dbReference type="RefSeq" id="WP_072899544.1">
    <property type="nucleotide sequence ID" value="NZ_FQWZ01000009.1"/>
</dbReference>
<dbReference type="PANTHER" id="PTHR33529">
    <property type="entry name" value="SLR0882 PROTEIN-RELATED"/>
    <property type="match status" value="1"/>
</dbReference>
<accession>A0A1M5S5G2</accession>